<dbReference type="EMBL" id="MTEJ01000075">
    <property type="protein sequence ID" value="OQX11984.1"/>
    <property type="molecule type" value="Genomic_DNA"/>
</dbReference>
<dbReference type="Proteomes" id="UP000192491">
    <property type="component" value="Unassembled WGS sequence"/>
</dbReference>
<dbReference type="GO" id="GO:0032259">
    <property type="term" value="P:methylation"/>
    <property type="evidence" value="ECO:0007669"/>
    <property type="project" value="UniProtKB-KW"/>
</dbReference>
<gene>
    <name evidence="1" type="ORF">BWK73_16075</name>
</gene>
<reference evidence="1 2" key="1">
    <citation type="submission" date="2017-01" db="EMBL/GenBank/DDBJ databases">
        <title>Novel large sulfur bacteria in the metagenomes of groundwater-fed chemosynthetic microbial mats in the Lake Huron basin.</title>
        <authorList>
            <person name="Sharrar A.M."/>
            <person name="Flood B.E."/>
            <person name="Bailey J.V."/>
            <person name="Jones D.S."/>
            <person name="Biddanda B."/>
            <person name="Ruberg S.A."/>
            <person name="Marcus D.N."/>
            <person name="Dick G.J."/>
        </authorList>
    </citation>
    <scope>NUCLEOTIDE SEQUENCE [LARGE SCALE GENOMIC DNA]</scope>
    <source>
        <strain evidence="1">A8</strain>
    </source>
</reference>
<protein>
    <submittedName>
        <fullName evidence="1">Methyltransferase type 12</fullName>
    </submittedName>
</protein>
<dbReference type="GO" id="GO:0008168">
    <property type="term" value="F:methyltransferase activity"/>
    <property type="evidence" value="ECO:0007669"/>
    <property type="project" value="UniProtKB-KW"/>
</dbReference>
<sequence>MTQIATHLPLHANHSHSQIVRRVPRYARVLELGCADGSMSRLLKQHCEASIIGVEQNPNTAWRARCFCDYVFTENLDDPHSLDALEGEKFDVITLVDVLEHLQHPQALLQRLKPLLLDEGCLLLSVPNVAHASVRLELLKGDFRYESSGILDDTHLKFFTATTLQTILVEAGYAVQALDYTWHDLADTVISEQLQTLGIHVTPEALAAFHTPDAMAYQFIAAAQPLPEVAATAPVVPLKPLTASQDTWAGLQQELAQARQQLLDAQAELGRVYATRSWQVLRRGADAWRGIQSRFTHP</sequence>
<comment type="caution">
    <text evidence="1">The sequence shown here is derived from an EMBL/GenBank/DDBJ whole genome shotgun (WGS) entry which is preliminary data.</text>
</comment>
<dbReference type="Gene3D" id="3.40.50.150">
    <property type="entry name" value="Vaccinia Virus protein VP39"/>
    <property type="match status" value="1"/>
</dbReference>
<dbReference type="CDD" id="cd02440">
    <property type="entry name" value="AdoMet_MTases"/>
    <property type="match status" value="1"/>
</dbReference>
<keyword evidence="1" id="KW-0489">Methyltransferase</keyword>
<dbReference type="Pfam" id="PF13489">
    <property type="entry name" value="Methyltransf_23"/>
    <property type="match status" value="1"/>
</dbReference>
<evidence type="ECO:0000313" key="1">
    <source>
        <dbReference type="EMBL" id="OQX11984.1"/>
    </source>
</evidence>
<organism evidence="1 2">
    <name type="scientific">Thiothrix lacustris</name>
    <dbReference type="NCBI Taxonomy" id="525917"/>
    <lineage>
        <taxon>Bacteria</taxon>
        <taxon>Pseudomonadati</taxon>
        <taxon>Pseudomonadota</taxon>
        <taxon>Gammaproteobacteria</taxon>
        <taxon>Thiotrichales</taxon>
        <taxon>Thiotrichaceae</taxon>
        <taxon>Thiothrix</taxon>
    </lineage>
</organism>
<dbReference type="InterPro" id="IPR029063">
    <property type="entry name" value="SAM-dependent_MTases_sf"/>
</dbReference>
<accession>A0A1Y1QRB4</accession>
<evidence type="ECO:0000313" key="2">
    <source>
        <dbReference type="Proteomes" id="UP000192491"/>
    </source>
</evidence>
<dbReference type="AlphaFoldDB" id="A0A1Y1QRB4"/>
<proteinExistence type="predicted"/>
<keyword evidence="1" id="KW-0808">Transferase</keyword>
<name>A0A1Y1QRB4_9GAMM</name>
<dbReference type="SUPFAM" id="SSF53335">
    <property type="entry name" value="S-adenosyl-L-methionine-dependent methyltransferases"/>
    <property type="match status" value="1"/>
</dbReference>
<dbReference type="PANTHER" id="PTHR43861">
    <property type="entry name" value="TRANS-ACONITATE 2-METHYLTRANSFERASE-RELATED"/>
    <property type="match status" value="1"/>
</dbReference>